<dbReference type="Proteomes" id="UP000466442">
    <property type="component" value="Linkage Group LG12"/>
</dbReference>
<dbReference type="SUPFAM" id="SSF46938">
    <property type="entry name" value="CRAL/TRIO N-terminal domain"/>
    <property type="match status" value="1"/>
</dbReference>
<gene>
    <name evidence="1" type="ORF">GE061_004374</name>
</gene>
<dbReference type="SUPFAM" id="SSF52087">
    <property type="entry name" value="CRAL/TRIO domain"/>
    <property type="match status" value="1"/>
</dbReference>
<evidence type="ECO:0000313" key="2">
    <source>
        <dbReference type="Proteomes" id="UP000466442"/>
    </source>
</evidence>
<proteinExistence type="predicted"/>
<keyword evidence="2" id="KW-1185">Reference proteome</keyword>
<dbReference type="Pfam" id="PF00650">
    <property type="entry name" value="CRAL_TRIO"/>
    <property type="match status" value="1"/>
</dbReference>
<dbReference type="PROSITE" id="PS50191">
    <property type="entry name" value="CRAL_TRIO"/>
    <property type="match status" value="1"/>
</dbReference>
<comment type="caution">
    <text evidence="1">The sequence shown here is derived from an EMBL/GenBank/DDBJ whole genome shotgun (WGS) entry which is preliminary data.</text>
</comment>
<dbReference type="Gene3D" id="1.20.5.1200">
    <property type="entry name" value="Alpha-tocopherol transfer"/>
    <property type="match status" value="1"/>
</dbReference>
<name>A0A6A4K516_APOLU</name>
<organism evidence="1 2">
    <name type="scientific">Apolygus lucorum</name>
    <name type="common">Small green plant bug</name>
    <name type="synonym">Lygocoris lucorum</name>
    <dbReference type="NCBI Taxonomy" id="248454"/>
    <lineage>
        <taxon>Eukaryota</taxon>
        <taxon>Metazoa</taxon>
        <taxon>Ecdysozoa</taxon>
        <taxon>Arthropoda</taxon>
        <taxon>Hexapoda</taxon>
        <taxon>Insecta</taxon>
        <taxon>Pterygota</taxon>
        <taxon>Neoptera</taxon>
        <taxon>Paraneoptera</taxon>
        <taxon>Hemiptera</taxon>
        <taxon>Heteroptera</taxon>
        <taxon>Panheteroptera</taxon>
        <taxon>Cimicomorpha</taxon>
        <taxon>Miridae</taxon>
        <taxon>Mirini</taxon>
        <taxon>Apolygus</taxon>
    </lineage>
</organism>
<protein>
    <submittedName>
        <fullName evidence="1">Uncharacterized protein</fullName>
    </submittedName>
</protein>
<dbReference type="InterPro" id="IPR036273">
    <property type="entry name" value="CRAL/TRIO_N_dom_sf"/>
</dbReference>
<dbReference type="AlphaFoldDB" id="A0A6A4K516"/>
<dbReference type="InterPro" id="IPR001251">
    <property type="entry name" value="CRAL-TRIO_dom"/>
</dbReference>
<dbReference type="Gene3D" id="3.40.525.10">
    <property type="entry name" value="CRAL-TRIO lipid binding domain"/>
    <property type="match status" value="1"/>
</dbReference>
<dbReference type="PANTHER" id="PTHR10174:SF224">
    <property type="entry name" value="RETINOL-BINDING PROTEIN PINTA"/>
    <property type="match status" value="1"/>
</dbReference>
<dbReference type="EMBL" id="WIXP02000012">
    <property type="protein sequence ID" value="KAF6201978.1"/>
    <property type="molecule type" value="Genomic_DNA"/>
</dbReference>
<dbReference type="GO" id="GO:0016020">
    <property type="term" value="C:membrane"/>
    <property type="evidence" value="ECO:0007669"/>
    <property type="project" value="TreeGrafter"/>
</dbReference>
<dbReference type="InterPro" id="IPR036865">
    <property type="entry name" value="CRAL-TRIO_dom_sf"/>
</dbReference>
<reference evidence="1" key="1">
    <citation type="journal article" date="2021" name="Mol. Ecol. Resour.">
        <title>Apolygus lucorum genome provides insights into omnivorousness and mesophyll feeding.</title>
        <authorList>
            <person name="Liu Y."/>
            <person name="Liu H."/>
            <person name="Wang H."/>
            <person name="Huang T."/>
            <person name="Liu B."/>
            <person name="Yang B."/>
            <person name="Yin L."/>
            <person name="Li B."/>
            <person name="Zhang Y."/>
            <person name="Zhang S."/>
            <person name="Jiang F."/>
            <person name="Zhang X."/>
            <person name="Ren Y."/>
            <person name="Wang B."/>
            <person name="Wang S."/>
            <person name="Lu Y."/>
            <person name="Wu K."/>
            <person name="Fan W."/>
            <person name="Wang G."/>
        </authorList>
    </citation>
    <scope>NUCLEOTIDE SEQUENCE</scope>
    <source>
        <strain evidence="1">12Hb</strain>
    </source>
</reference>
<evidence type="ECO:0000313" key="1">
    <source>
        <dbReference type="EMBL" id="KAF6201978.1"/>
    </source>
</evidence>
<sequence length="311" mass="35519">MAFAYPKLTKEQEDNVLKDIGYSRQQLENDKLALREWLNEQAHFPPCSKKECDAFLVNYLVGCKGSLEKVKRKLDFYYSMRGHDELFTNRGTLDYVKSAEKFQYVTVMPRPTPDGYIAFQIGLRIYDVDKYVMIDAIKRVLLVSEWVLRQGTGITRGVIYLLDGKGFSAAHSMQLTLPKIKTLVAWLTQACPARPKRFVVINVDSFLESIVNTLIMPLLSEKLKQRAVFTRDGNFTKYIDGVEFRPTSDGEEESEIVTLAKECTKRLTADIKDVLPTLDETTDESKRPKLHGYTNNPHFGAFGSIKHLVTD</sequence>
<dbReference type="OrthoDB" id="6603386at2759"/>
<dbReference type="GO" id="GO:1902936">
    <property type="term" value="F:phosphatidylinositol bisphosphate binding"/>
    <property type="evidence" value="ECO:0007669"/>
    <property type="project" value="TreeGrafter"/>
</dbReference>
<dbReference type="PANTHER" id="PTHR10174">
    <property type="entry name" value="ALPHA-TOCOPHEROL TRANSFER PROTEIN-RELATED"/>
    <property type="match status" value="1"/>
</dbReference>
<accession>A0A6A4K516</accession>
<dbReference type="CDD" id="cd00170">
    <property type="entry name" value="SEC14"/>
    <property type="match status" value="1"/>
</dbReference>